<dbReference type="GO" id="GO:0051603">
    <property type="term" value="P:proteolysis involved in protein catabolic process"/>
    <property type="evidence" value="ECO:0007669"/>
    <property type="project" value="TreeGrafter"/>
</dbReference>
<keyword evidence="5" id="KW-0862">Zinc</keyword>
<evidence type="ECO:0000256" key="3">
    <source>
        <dbReference type="ARBA" id="ARBA00022723"/>
    </source>
</evidence>
<comment type="caution">
    <text evidence="6">The sequence shown here is derived from an EMBL/GenBank/DDBJ whole genome shotgun (WGS) entry which is preliminary data.</text>
</comment>
<reference evidence="6" key="1">
    <citation type="journal article" date="2021" name="Open Biol.">
        <title>Shared evolutionary footprints suggest mitochondrial oxidative damage underlies multiple complex I losses in fungi.</title>
        <authorList>
            <person name="Schikora-Tamarit M.A."/>
            <person name="Marcet-Houben M."/>
            <person name="Nosek J."/>
            <person name="Gabaldon T."/>
        </authorList>
    </citation>
    <scope>NUCLEOTIDE SEQUENCE</scope>
    <source>
        <strain evidence="6">NCAIM Y.01608</strain>
    </source>
</reference>
<accession>A0A9P8PPE4</accession>
<keyword evidence="7" id="KW-1185">Reference proteome</keyword>
<dbReference type="Proteomes" id="UP000788993">
    <property type="component" value="Unassembled WGS sequence"/>
</dbReference>
<protein>
    <submittedName>
        <fullName evidence="6">Uncharacterized protein</fullName>
    </submittedName>
</protein>
<dbReference type="GO" id="GO:0004180">
    <property type="term" value="F:carboxypeptidase activity"/>
    <property type="evidence" value="ECO:0007669"/>
    <property type="project" value="TreeGrafter"/>
</dbReference>
<gene>
    <name evidence="6" type="ORF">OGATHE_001750</name>
</gene>
<keyword evidence="4" id="KW-0378">Hydrolase</keyword>
<keyword evidence="3" id="KW-0479">Metal-binding</keyword>
<dbReference type="GO" id="GO:0046872">
    <property type="term" value="F:metal ion binding"/>
    <property type="evidence" value="ECO:0007669"/>
    <property type="project" value="UniProtKB-KW"/>
</dbReference>
<evidence type="ECO:0000256" key="4">
    <source>
        <dbReference type="ARBA" id="ARBA00022801"/>
    </source>
</evidence>
<dbReference type="Gene3D" id="1.10.150.900">
    <property type="match status" value="1"/>
</dbReference>
<sequence length="90" mass="10315">LVAPNQTLVVAPGIGSGNTDTKWYWNLTRHIYRYRPGQLPGVYSKEHGVNEFIPVDSHLHLIAFFYEYILSVDEAEDTTEFSSPLFQIEN</sequence>
<reference evidence="6" key="2">
    <citation type="submission" date="2021-01" db="EMBL/GenBank/DDBJ databases">
        <authorList>
            <person name="Schikora-Tamarit M.A."/>
        </authorList>
    </citation>
    <scope>NUCLEOTIDE SEQUENCE</scope>
    <source>
        <strain evidence="6">NCAIM Y.01608</strain>
    </source>
</reference>
<evidence type="ECO:0000256" key="1">
    <source>
        <dbReference type="ARBA" id="ARBA00006247"/>
    </source>
</evidence>
<keyword evidence="2" id="KW-0645">Protease</keyword>
<evidence type="ECO:0000313" key="7">
    <source>
        <dbReference type="Proteomes" id="UP000788993"/>
    </source>
</evidence>
<organism evidence="6 7">
    <name type="scientific">Ogataea polymorpha</name>
    <dbReference type="NCBI Taxonomy" id="460523"/>
    <lineage>
        <taxon>Eukaryota</taxon>
        <taxon>Fungi</taxon>
        <taxon>Dikarya</taxon>
        <taxon>Ascomycota</taxon>
        <taxon>Saccharomycotina</taxon>
        <taxon>Pichiomycetes</taxon>
        <taxon>Pichiales</taxon>
        <taxon>Pichiaceae</taxon>
        <taxon>Ogataea</taxon>
    </lineage>
</organism>
<dbReference type="EMBL" id="JAEUBD010000397">
    <property type="protein sequence ID" value="KAH3674909.1"/>
    <property type="molecule type" value="Genomic_DNA"/>
</dbReference>
<proteinExistence type="inferred from homology"/>
<dbReference type="PANTHER" id="PTHR45962:SF1">
    <property type="entry name" value="N-FATTY-ACYL-AMINO ACID SYNTHASE_HYDROLASE PM20D1"/>
    <property type="match status" value="1"/>
</dbReference>
<dbReference type="SUPFAM" id="SSF53187">
    <property type="entry name" value="Zn-dependent exopeptidases"/>
    <property type="match status" value="1"/>
</dbReference>
<dbReference type="AlphaFoldDB" id="A0A9P8PPE4"/>
<evidence type="ECO:0000313" key="6">
    <source>
        <dbReference type="EMBL" id="KAH3674909.1"/>
    </source>
</evidence>
<feature type="non-terminal residue" evidence="6">
    <location>
        <position position="1"/>
    </location>
</feature>
<comment type="similarity">
    <text evidence="1">Belongs to the peptidase M20A family.</text>
</comment>
<dbReference type="PANTHER" id="PTHR45962">
    <property type="entry name" value="N-FATTY-ACYL-AMINO ACID SYNTHASE/HYDROLASE PM20D1"/>
    <property type="match status" value="1"/>
</dbReference>
<name>A0A9P8PPE4_9ASCO</name>
<dbReference type="InterPro" id="IPR047177">
    <property type="entry name" value="Pept_M20A"/>
</dbReference>
<evidence type="ECO:0000256" key="5">
    <source>
        <dbReference type="ARBA" id="ARBA00022833"/>
    </source>
</evidence>
<dbReference type="GO" id="GO:0000328">
    <property type="term" value="C:fungal-type vacuole lumen"/>
    <property type="evidence" value="ECO:0007669"/>
    <property type="project" value="TreeGrafter"/>
</dbReference>
<evidence type="ECO:0000256" key="2">
    <source>
        <dbReference type="ARBA" id="ARBA00022670"/>
    </source>
</evidence>